<dbReference type="InterPro" id="IPR048533">
    <property type="entry name" value="VUPS"/>
</dbReference>
<dbReference type="SMART" id="SM00091">
    <property type="entry name" value="PAS"/>
    <property type="match status" value="1"/>
</dbReference>
<feature type="transmembrane region" description="Helical" evidence="6">
    <location>
        <begin position="6"/>
        <end position="26"/>
    </location>
</feature>
<proteinExistence type="predicted"/>
<dbReference type="SUPFAM" id="SSF55785">
    <property type="entry name" value="PYP-like sensor domain (PAS domain)"/>
    <property type="match status" value="1"/>
</dbReference>
<dbReference type="SMART" id="SM00086">
    <property type="entry name" value="PAC"/>
    <property type="match status" value="1"/>
</dbReference>
<evidence type="ECO:0000313" key="12">
    <source>
        <dbReference type="Proteomes" id="UP001597241"/>
    </source>
</evidence>
<feature type="transmembrane region" description="Helical" evidence="6">
    <location>
        <begin position="61"/>
        <end position="82"/>
    </location>
</feature>
<evidence type="ECO:0000256" key="2">
    <source>
        <dbReference type="ARBA" id="ARBA00012438"/>
    </source>
</evidence>
<evidence type="ECO:0000256" key="5">
    <source>
        <dbReference type="PROSITE-ProRule" id="PRU00169"/>
    </source>
</evidence>
<dbReference type="InterPro" id="IPR011006">
    <property type="entry name" value="CheY-like_superfamily"/>
</dbReference>
<evidence type="ECO:0000259" key="9">
    <source>
        <dbReference type="PROSITE" id="PS50112"/>
    </source>
</evidence>
<keyword evidence="6" id="KW-0812">Transmembrane</keyword>
<dbReference type="InterPro" id="IPR036097">
    <property type="entry name" value="HisK_dim/P_sf"/>
</dbReference>
<organism evidence="11 12">
    <name type="scientific">Lutibacter holmesii</name>
    <dbReference type="NCBI Taxonomy" id="1137985"/>
    <lineage>
        <taxon>Bacteria</taxon>
        <taxon>Pseudomonadati</taxon>
        <taxon>Bacteroidota</taxon>
        <taxon>Flavobacteriia</taxon>
        <taxon>Flavobacteriales</taxon>
        <taxon>Flavobacteriaceae</taxon>
        <taxon>Lutibacter</taxon>
    </lineage>
</organism>
<dbReference type="Pfam" id="PF02518">
    <property type="entry name" value="HATPase_c"/>
    <property type="match status" value="1"/>
</dbReference>
<evidence type="ECO:0000256" key="4">
    <source>
        <dbReference type="ARBA" id="ARBA00023012"/>
    </source>
</evidence>
<feature type="transmembrane region" description="Helical" evidence="6">
    <location>
        <begin position="33"/>
        <end position="55"/>
    </location>
</feature>
<evidence type="ECO:0000256" key="3">
    <source>
        <dbReference type="ARBA" id="ARBA00022553"/>
    </source>
</evidence>
<evidence type="ECO:0000259" key="8">
    <source>
        <dbReference type="PROSITE" id="PS50110"/>
    </source>
</evidence>
<dbReference type="Gene3D" id="3.40.50.2300">
    <property type="match status" value="1"/>
</dbReference>
<feature type="transmembrane region" description="Helical" evidence="6">
    <location>
        <begin position="166"/>
        <end position="191"/>
    </location>
</feature>
<feature type="transmembrane region" description="Helical" evidence="6">
    <location>
        <begin position="197"/>
        <end position="222"/>
    </location>
</feature>
<dbReference type="Gene3D" id="3.30.450.20">
    <property type="entry name" value="PAS domain"/>
    <property type="match status" value="1"/>
</dbReference>
<keyword evidence="3 5" id="KW-0597">Phosphoprotein</keyword>
<feature type="modified residue" description="4-aspartylphosphate" evidence="5">
    <location>
        <position position="703"/>
    </location>
</feature>
<dbReference type="CDD" id="cd00082">
    <property type="entry name" value="HisKA"/>
    <property type="match status" value="1"/>
</dbReference>
<sequence>MNYIQIGIFFLQGTLIALLLLFLFNLRKKLGIGLLFACLGLFQFMQVFLSSTVYVKIANNLLVSPGSSVFFTASLFAILLIYIKEDASETRKIIYALLITNIAIAVLITTFNWNIEDPSTYNPLNVTTNLFDNSAWVLLVGTIALFLDALLIIIVYEYISKRLPFLFWNICLTMLIAITFDTFFFSLISFFKSKQLGVIITSGLISKGVFTIFYSILFYIYLKFFETKEYDTHYFKIKDLFKTLTYRQKFEMARLDVIKTSEEIRKNEIKYQTLTNISPVGVFHTREDGYTTFVNPKWCEISGMTEKDALGSGWLKSVHPDDVKNIKTNWELATLQKQKSNTEYRFLLKDGSIKWVLGQAVPEYNSQQEIIGYVGTITDITEIKLYQQEQIKLKEKAEESNRLKSAFLANMSHEIRTPMNGILGFTGLLQDEKISIEKQQKYLEVIEKSGKRMLNLIDDIISISKIESGIVSITTEEFNINEHLAYELRFFKPEAEAKGLQLTMHTALPTNEAFIKLDKEKFVSVLTNLIKNAIKYTEKGSIDFGYIQTKNTLEFYVKDTGIGVPIYKQDAIFERFIQADIDDKMARQGIGLGLSISKAYIQLLGGKLWLESVENEGSTFYFSIPNNSTIGENNNSIQQHFNTNIEQEVKKIKVLIVEDDETSKLLLQILFLNLTCEVLHVKSGIEAIKTCKENPDINLILMDIRLPKMDGYEATKQIRTFNKNVIIIAQTAHALTGDKEKSLKAGCNEYLTKPIIKDDLLKIIKRYFVTL</sequence>
<dbReference type="Proteomes" id="UP001597241">
    <property type="component" value="Unassembled WGS sequence"/>
</dbReference>
<feature type="domain" description="Histidine kinase" evidence="7">
    <location>
        <begin position="410"/>
        <end position="628"/>
    </location>
</feature>
<dbReference type="SMART" id="SM00388">
    <property type="entry name" value="HisKA"/>
    <property type="match status" value="1"/>
</dbReference>
<dbReference type="RefSeq" id="WP_386809335.1">
    <property type="nucleotide sequence ID" value="NZ_JBHTMV010000004.1"/>
</dbReference>
<dbReference type="InterPro" id="IPR036890">
    <property type="entry name" value="HATPase_C_sf"/>
</dbReference>
<evidence type="ECO:0000259" key="10">
    <source>
        <dbReference type="PROSITE" id="PS50113"/>
    </source>
</evidence>
<dbReference type="EC" id="2.7.13.3" evidence="2"/>
<dbReference type="InterPro" id="IPR035965">
    <property type="entry name" value="PAS-like_dom_sf"/>
</dbReference>
<name>A0ABW3WR63_9FLAO</name>
<dbReference type="SUPFAM" id="SSF55874">
    <property type="entry name" value="ATPase domain of HSP90 chaperone/DNA topoisomerase II/histidine kinase"/>
    <property type="match status" value="1"/>
</dbReference>
<dbReference type="SMART" id="SM00387">
    <property type="entry name" value="HATPase_c"/>
    <property type="match status" value="1"/>
</dbReference>
<protein>
    <recommendedName>
        <fullName evidence="2">histidine kinase</fullName>
        <ecNumber evidence="2">2.7.13.3</ecNumber>
    </recommendedName>
</protein>
<dbReference type="PROSITE" id="PS50109">
    <property type="entry name" value="HIS_KIN"/>
    <property type="match status" value="1"/>
</dbReference>
<feature type="domain" description="PAS" evidence="9">
    <location>
        <begin position="267"/>
        <end position="339"/>
    </location>
</feature>
<dbReference type="Pfam" id="PF00072">
    <property type="entry name" value="Response_reg"/>
    <property type="match status" value="1"/>
</dbReference>
<dbReference type="InterPro" id="IPR013655">
    <property type="entry name" value="PAS_fold_3"/>
</dbReference>
<keyword evidence="6" id="KW-1133">Transmembrane helix</keyword>
<dbReference type="PANTHER" id="PTHR45339">
    <property type="entry name" value="HYBRID SIGNAL TRANSDUCTION HISTIDINE KINASE J"/>
    <property type="match status" value="1"/>
</dbReference>
<evidence type="ECO:0000313" key="11">
    <source>
        <dbReference type="EMBL" id="MFD1294143.1"/>
    </source>
</evidence>
<accession>A0ABW3WR63</accession>
<keyword evidence="12" id="KW-1185">Reference proteome</keyword>
<feature type="domain" description="Response regulatory" evidence="8">
    <location>
        <begin position="653"/>
        <end position="768"/>
    </location>
</feature>
<dbReference type="InterPro" id="IPR001610">
    <property type="entry name" value="PAC"/>
</dbReference>
<dbReference type="InterPro" id="IPR001789">
    <property type="entry name" value="Sig_transdc_resp-reg_receiver"/>
</dbReference>
<dbReference type="InterPro" id="IPR004358">
    <property type="entry name" value="Sig_transdc_His_kin-like_C"/>
</dbReference>
<dbReference type="SUPFAM" id="SSF52172">
    <property type="entry name" value="CheY-like"/>
    <property type="match status" value="1"/>
</dbReference>
<dbReference type="PANTHER" id="PTHR45339:SF1">
    <property type="entry name" value="HYBRID SIGNAL TRANSDUCTION HISTIDINE KINASE J"/>
    <property type="match status" value="1"/>
</dbReference>
<feature type="transmembrane region" description="Helical" evidence="6">
    <location>
        <begin position="94"/>
        <end position="115"/>
    </location>
</feature>
<comment type="catalytic activity">
    <reaction evidence="1">
        <text>ATP + protein L-histidine = ADP + protein N-phospho-L-histidine.</text>
        <dbReference type="EC" id="2.7.13.3"/>
    </reaction>
</comment>
<dbReference type="InterPro" id="IPR000014">
    <property type="entry name" value="PAS"/>
</dbReference>
<dbReference type="Pfam" id="PF20973">
    <property type="entry name" value="VUPS"/>
    <property type="match status" value="1"/>
</dbReference>
<evidence type="ECO:0000256" key="6">
    <source>
        <dbReference type="SAM" id="Phobius"/>
    </source>
</evidence>
<dbReference type="CDD" id="cd00130">
    <property type="entry name" value="PAS"/>
    <property type="match status" value="1"/>
</dbReference>
<feature type="domain" description="PAC" evidence="10">
    <location>
        <begin position="340"/>
        <end position="392"/>
    </location>
</feature>
<dbReference type="CDD" id="cd17546">
    <property type="entry name" value="REC_hyHK_CKI1_RcsC-like"/>
    <property type="match status" value="1"/>
</dbReference>
<dbReference type="PROSITE" id="PS50110">
    <property type="entry name" value="RESPONSE_REGULATORY"/>
    <property type="match status" value="1"/>
</dbReference>
<comment type="caution">
    <text evidence="11">The sequence shown here is derived from an EMBL/GenBank/DDBJ whole genome shotgun (WGS) entry which is preliminary data.</text>
</comment>
<dbReference type="PROSITE" id="PS50113">
    <property type="entry name" value="PAC"/>
    <property type="match status" value="1"/>
</dbReference>
<dbReference type="NCBIfam" id="TIGR00229">
    <property type="entry name" value="sensory_box"/>
    <property type="match status" value="1"/>
</dbReference>
<dbReference type="InterPro" id="IPR003594">
    <property type="entry name" value="HATPase_dom"/>
</dbReference>
<dbReference type="PRINTS" id="PR00344">
    <property type="entry name" value="BCTRLSENSOR"/>
</dbReference>
<dbReference type="EMBL" id="JBHTMV010000004">
    <property type="protein sequence ID" value="MFD1294143.1"/>
    <property type="molecule type" value="Genomic_DNA"/>
</dbReference>
<feature type="transmembrane region" description="Helical" evidence="6">
    <location>
        <begin position="135"/>
        <end position="159"/>
    </location>
</feature>
<dbReference type="PROSITE" id="PS50112">
    <property type="entry name" value="PAS"/>
    <property type="match status" value="1"/>
</dbReference>
<dbReference type="InterPro" id="IPR003661">
    <property type="entry name" value="HisK_dim/P_dom"/>
</dbReference>
<evidence type="ECO:0000256" key="1">
    <source>
        <dbReference type="ARBA" id="ARBA00000085"/>
    </source>
</evidence>
<dbReference type="SMART" id="SM00448">
    <property type="entry name" value="REC"/>
    <property type="match status" value="1"/>
</dbReference>
<dbReference type="Gene3D" id="1.10.287.130">
    <property type="match status" value="1"/>
</dbReference>
<reference evidence="12" key="1">
    <citation type="journal article" date="2019" name="Int. J. Syst. Evol. Microbiol.">
        <title>The Global Catalogue of Microorganisms (GCM) 10K type strain sequencing project: providing services to taxonomists for standard genome sequencing and annotation.</title>
        <authorList>
            <consortium name="The Broad Institute Genomics Platform"/>
            <consortium name="The Broad Institute Genome Sequencing Center for Infectious Disease"/>
            <person name="Wu L."/>
            <person name="Ma J."/>
        </authorList>
    </citation>
    <scope>NUCLEOTIDE SEQUENCE [LARGE SCALE GENOMIC DNA]</scope>
    <source>
        <strain evidence="12">CCUG 62221</strain>
    </source>
</reference>
<dbReference type="InterPro" id="IPR000700">
    <property type="entry name" value="PAS-assoc_C"/>
</dbReference>
<dbReference type="Gene3D" id="3.30.565.10">
    <property type="entry name" value="Histidine kinase-like ATPase, C-terminal domain"/>
    <property type="match status" value="1"/>
</dbReference>
<gene>
    <name evidence="11" type="ORF">ACFQ5N_09880</name>
</gene>
<dbReference type="InterPro" id="IPR005467">
    <property type="entry name" value="His_kinase_dom"/>
</dbReference>
<dbReference type="Pfam" id="PF00512">
    <property type="entry name" value="HisKA"/>
    <property type="match status" value="1"/>
</dbReference>
<dbReference type="Pfam" id="PF08447">
    <property type="entry name" value="PAS_3"/>
    <property type="match status" value="1"/>
</dbReference>
<evidence type="ECO:0000259" key="7">
    <source>
        <dbReference type="PROSITE" id="PS50109"/>
    </source>
</evidence>
<dbReference type="SUPFAM" id="SSF47384">
    <property type="entry name" value="Homodimeric domain of signal transducing histidine kinase"/>
    <property type="match status" value="1"/>
</dbReference>
<keyword evidence="4" id="KW-0902">Two-component regulatory system</keyword>
<keyword evidence="6" id="KW-0472">Membrane</keyword>